<feature type="short sequence motif" description="Important for interaction with partner proteins" evidence="3">
    <location>
        <begin position="158"/>
        <end position="163"/>
    </location>
</feature>
<dbReference type="NCBIfam" id="TIGR00621">
    <property type="entry name" value="ssb"/>
    <property type="match status" value="1"/>
</dbReference>
<keyword evidence="3" id="KW-0234">DNA repair</keyword>
<reference evidence="6 7" key="1">
    <citation type="submission" date="2019-03" db="EMBL/GenBank/DDBJ databases">
        <title>Genomic Encyclopedia of Type Strains, Phase IV (KMG-IV): sequencing the most valuable type-strain genomes for metagenomic binning, comparative biology and taxonomic classification.</title>
        <authorList>
            <person name="Goeker M."/>
        </authorList>
    </citation>
    <scope>NUCLEOTIDE SEQUENCE [LARGE SCALE GENOMIC DNA]</scope>
    <source>
        <strain evidence="6 7">DSM 21153</strain>
    </source>
</reference>
<dbReference type="RefSeq" id="WP_132695895.1">
    <property type="nucleotide sequence ID" value="NZ_SLVM01000018.1"/>
</dbReference>
<dbReference type="CDD" id="cd04496">
    <property type="entry name" value="SSB_OBF"/>
    <property type="match status" value="1"/>
</dbReference>
<dbReference type="PANTHER" id="PTHR10302">
    <property type="entry name" value="SINGLE-STRANDED DNA-BINDING PROTEIN"/>
    <property type="match status" value="1"/>
</dbReference>
<accession>A0A4R1YQY0</accession>
<proteinExistence type="inferred from homology"/>
<dbReference type="InterPro" id="IPR012340">
    <property type="entry name" value="NA-bd_OB-fold"/>
</dbReference>
<dbReference type="Gene3D" id="2.40.50.140">
    <property type="entry name" value="Nucleic acid-binding proteins"/>
    <property type="match status" value="1"/>
</dbReference>
<dbReference type="GO" id="GO:0006310">
    <property type="term" value="P:DNA recombination"/>
    <property type="evidence" value="ECO:0007669"/>
    <property type="project" value="UniProtKB-UniRule"/>
</dbReference>
<dbReference type="SUPFAM" id="SSF50249">
    <property type="entry name" value="Nucleic acid-binding proteins"/>
    <property type="match status" value="1"/>
</dbReference>
<keyword evidence="3" id="KW-0235">DNA replication</keyword>
<evidence type="ECO:0000256" key="4">
    <source>
        <dbReference type="RuleBase" id="RU000524"/>
    </source>
</evidence>
<keyword evidence="1 3" id="KW-0238">DNA-binding</keyword>
<dbReference type="GO" id="GO:0009295">
    <property type="term" value="C:nucleoid"/>
    <property type="evidence" value="ECO:0007669"/>
    <property type="project" value="TreeGrafter"/>
</dbReference>
<protein>
    <recommendedName>
        <fullName evidence="3 4">Single-stranded DNA-binding protein</fullName>
        <shortName evidence="3">SSB</shortName>
    </recommendedName>
</protein>
<feature type="region of interest" description="Disordered" evidence="5">
    <location>
        <begin position="112"/>
        <end position="163"/>
    </location>
</feature>
<dbReference type="GO" id="GO:0006281">
    <property type="term" value="P:DNA repair"/>
    <property type="evidence" value="ECO:0007669"/>
    <property type="project" value="UniProtKB-UniRule"/>
</dbReference>
<dbReference type="InterPro" id="IPR011344">
    <property type="entry name" value="ssDNA-bd"/>
</dbReference>
<dbReference type="InterPro" id="IPR000424">
    <property type="entry name" value="Primosome_PriB/ssb"/>
</dbReference>
<feature type="compositionally biased region" description="Gly residues" evidence="5">
    <location>
        <begin position="119"/>
        <end position="135"/>
    </location>
</feature>
<evidence type="ECO:0000313" key="7">
    <source>
        <dbReference type="Proteomes" id="UP000295277"/>
    </source>
</evidence>
<dbReference type="EMBL" id="SLVM01000018">
    <property type="protein sequence ID" value="TCM81521.1"/>
    <property type="molecule type" value="Genomic_DNA"/>
</dbReference>
<dbReference type="OrthoDB" id="9809878at2"/>
<evidence type="ECO:0000256" key="5">
    <source>
        <dbReference type="SAM" id="MobiDB-lite"/>
    </source>
</evidence>
<evidence type="ECO:0000256" key="1">
    <source>
        <dbReference type="ARBA" id="ARBA00023125"/>
    </source>
</evidence>
<evidence type="ECO:0000256" key="3">
    <source>
        <dbReference type="HAMAP-Rule" id="MF_00984"/>
    </source>
</evidence>
<evidence type="ECO:0000256" key="2">
    <source>
        <dbReference type="ARBA" id="ARBA00023172"/>
    </source>
</evidence>
<evidence type="ECO:0000313" key="6">
    <source>
        <dbReference type="EMBL" id="TCM81521.1"/>
    </source>
</evidence>
<dbReference type="GO" id="GO:0003697">
    <property type="term" value="F:single-stranded DNA binding"/>
    <property type="evidence" value="ECO:0007669"/>
    <property type="project" value="UniProtKB-UniRule"/>
</dbReference>
<comment type="subunit">
    <text evidence="3">Homotetramer.</text>
</comment>
<keyword evidence="7" id="KW-1185">Reference proteome</keyword>
<dbReference type="PANTHER" id="PTHR10302:SF27">
    <property type="entry name" value="SINGLE-STRANDED DNA-BINDING PROTEIN"/>
    <property type="match status" value="1"/>
</dbReference>
<sequence>MAGSVNKVILIGNLGRDPEVRSFPSGGKVCNLRIATSENWKDRNTGERREKTEWHSVAIYSEPLVRVAEQYLKKGSKVYIEGQLETRKWQDQSGQDRYTTEIALRPYRSELTMLDGRGDGGSSGGGGGYGGGGYGDYDQGRDEDRGGRSGPAPMGDLDDEIPF</sequence>
<comment type="caution">
    <text evidence="6">The sequence shown here is derived from an EMBL/GenBank/DDBJ whole genome shotgun (WGS) entry which is preliminary data.</text>
</comment>
<dbReference type="HAMAP" id="MF_00984">
    <property type="entry name" value="SSB"/>
    <property type="match status" value="1"/>
</dbReference>
<comment type="caution">
    <text evidence="3">Lacks conserved residue(s) required for the propagation of feature annotation.</text>
</comment>
<comment type="function">
    <text evidence="3">Plays an important role in DNA replication, recombination and repair. Binds to ssDNA and to an array of partner proteins to recruit them to their sites of action during DNA metabolism.</text>
</comment>
<keyword evidence="2 3" id="KW-0233">DNA recombination</keyword>
<dbReference type="Pfam" id="PF00436">
    <property type="entry name" value="SSB"/>
    <property type="match status" value="1"/>
</dbReference>
<dbReference type="Proteomes" id="UP000295277">
    <property type="component" value="Unassembled WGS sequence"/>
</dbReference>
<dbReference type="PROSITE" id="PS50935">
    <property type="entry name" value="SSB"/>
    <property type="match status" value="1"/>
</dbReference>
<keyword evidence="3" id="KW-0227">DNA damage</keyword>
<feature type="compositionally biased region" description="Basic and acidic residues" evidence="5">
    <location>
        <begin position="138"/>
        <end position="147"/>
    </location>
</feature>
<dbReference type="AlphaFoldDB" id="A0A4R1YQY0"/>
<name>A0A4R1YQY0_9RHOB</name>
<organism evidence="6 7">
    <name type="scientific">Rhodovulum steppense</name>
    <dbReference type="NCBI Taxonomy" id="540251"/>
    <lineage>
        <taxon>Bacteria</taxon>
        <taxon>Pseudomonadati</taxon>
        <taxon>Pseudomonadota</taxon>
        <taxon>Alphaproteobacteria</taxon>
        <taxon>Rhodobacterales</taxon>
        <taxon>Paracoccaceae</taxon>
        <taxon>Rhodovulum</taxon>
    </lineage>
</organism>
<dbReference type="GO" id="GO:0006260">
    <property type="term" value="P:DNA replication"/>
    <property type="evidence" value="ECO:0007669"/>
    <property type="project" value="UniProtKB-UniRule"/>
</dbReference>
<gene>
    <name evidence="6" type="ORF">EV216_11864</name>
</gene>